<evidence type="ECO:0000313" key="2">
    <source>
        <dbReference type="EMBL" id="TQV85902.1"/>
    </source>
</evidence>
<dbReference type="Proteomes" id="UP000315439">
    <property type="component" value="Unassembled WGS sequence"/>
</dbReference>
<keyword evidence="3" id="KW-1185">Reference proteome</keyword>
<dbReference type="Pfam" id="PF01979">
    <property type="entry name" value="Amidohydro_1"/>
    <property type="match status" value="1"/>
</dbReference>
<sequence length="449" mass="48894">MCSMLMSVIKVLGNFAILLMLTGLQVPARAQDKVTAIVNAVIIDGNGNSPIEDGSIIIRGGKIEAVGSQLKVPSGAEIIDAAGQVAMPGLADMHVHLTWGGEGHDLLGYQRRLNALLYAGVTTVLDTGAVLPFVQQMHQAIEAGKIVGPNIYYVGPLIDSVDPQWPAVSLSMASETQAQKITRYLKNNGVSAIKAYAKLTRPQIVALVNHGKKLGLPVIVDAWFSNGAEHLVTTGLRAFAHTPRRVIDDTLKIMKQNEVQIITTRAVGGIVKHARLRGLSFLQSDLIKNTTPSWLLEKASKDASRALTDKQFANDNFSEHFHKLLQKNVKLIFDAGIPLVAGTDNDGLFTGEELHFELELLVDAGLTPLEAITTATKNAAKLMKEDDKWGTLEPGKRADIILVDGRPDKNISDTRNIKLVMVRGRVIEREKLVLNEQTDLNVRDTKFGY</sequence>
<gene>
    <name evidence="2" type="ORF">FLL46_18440</name>
</gene>
<dbReference type="InterPro" id="IPR006680">
    <property type="entry name" value="Amidohydro-rel"/>
</dbReference>
<comment type="caution">
    <text evidence="2">The sequence shown here is derived from an EMBL/GenBank/DDBJ whole genome shotgun (WGS) entry which is preliminary data.</text>
</comment>
<dbReference type="InterPro" id="IPR032466">
    <property type="entry name" value="Metal_Hydrolase"/>
</dbReference>
<accession>A0A545U8V6</accession>
<dbReference type="SUPFAM" id="SSF51338">
    <property type="entry name" value="Composite domain of metallo-dependent hydrolases"/>
    <property type="match status" value="1"/>
</dbReference>
<reference evidence="2 3" key="1">
    <citation type="submission" date="2019-07" db="EMBL/GenBank/DDBJ databases">
        <title>Draft genome for Aliikangiella sp. M105.</title>
        <authorList>
            <person name="Wang G."/>
        </authorList>
    </citation>
    <scope>NUCLEOTIDE SEQUENCE [LARGE SCALE GENOMIC DNA]</scope>
    <source>
        <strain evidence="2 3">M105</strain>
    </source>
</reference>
<dbReference type="InterPro" id="IPR011059">
    <property type="entry name" value="Metal-dep_hydrolase_composite"/>
</dbReference>
<keyword evidence="2" id="KW-0378">Hydrolase</keyword>
<evidence type="ECO:0000313" key="3">
    <source>
        <dbReference type="Proteomes" id="UP000315439"/>
    </source>
</evidence>
<dbReference type="Gene3D" id="3.20.20.140">
    <property type="entry name" value="Metal-dependent hydrolases"/>
    <property type="match status" value="1"/>
</dbReference>
<feature type="domain" description="Amidohydrolase-related" evidence="1">
    <location>
        <begin position="86"/>
        <end position="426"/>
    </location>
</feature>
<proteinExistence type="predicted"/>
<dbReference type="AlphaFoldDB" id="A0A545U8V6"/>
<dbReference type="PANTHER" id="PTHR43135:SF3">
    <property type="entry name" value="ALPHA-D-RIBOSE 1-METHYLPHOSPHONATE 5-TRIPHOSPHATE DIPHOSPHATASE"/>
    <property type="match status" value="1"/>
</dbReference>
<dbReference type="OrthoDB" id="9782972at2"/>
<protein>
    <submittedName>
        <fullName evidence="2">Amidohydrolase family protein</fullName>
    </submittedName>
</protein>
<dbReference type="PANTHER" id="PTHR43135">
    <property type="entry name" value="ALPHA-D-RIBOSE 1-METHYLPHOSPHONATE 5-TRIPHOSPHATE DIPHOSPHATASE"/>
    <property type="match status" value="1"/>
</dbReference>
<dbReference type="SUPFAM" id="SSF51556">
    <property type="entry name" value="Metallo-dependent hydrolases"/>
    <property type="match status" value="1"/>
</dbReference>
<dbReference type="EMBL" id="VIKS01000011">
    <property type="protein sequence ID" value="TQV85902.1"/>
    <property type="molecule type" value="Genomic_DNA"/>
</dbReference>
<organism evidence="2 3">
    <name type="scientific">Aliikangiella coralliicola</name>
    <dbReference type="NCBI Taxonomy" id="2592383"/>
    <lineage>
        <taxon>Bacteria</taxon>
        <taxon>Pseudomonadati</taxon>
        <taxon>Pseudomonadota</taxon>
        <taxon>Gammaproteobacteria</taxon>
        <taxon>Oceanospirillales</taxon>
        <taxon>Pleioneaceae</taxon>
        <taxon>Aliikangiella</taxon>
    </lineage>
</organism>
<dbReference type="InterPro" id="IPR051781">
    <property type="entry name" value="Metallo-dep_Hydrolase"/>
</dbReference>
<dbReference type="GO" id="GO:0016810">
    <property type="term" value="F:hydrolase activity, acting on carbon-nitrogen (but not peptide) bonds"/>
    <property type="evidence" value="ECO:0007669"/>
    <property type="project" value="InterPro"/>
</dbReference>
<evidence type="ECO:0000259" key="1">
    <source>
        <dbReference type="Pfam" id="PF01979"/>
    </source>
</evidence>
<name>A0A545U8V6_9GAMM</name>
<dbReference type="Gene3D" id="2.30.40.10">
    <property type="entry name" value="Urease, subunit C, domain 1"/>
    <property type="match status" value="1"/>
</dbReference>